<gene>
    <name evidence="2" type="ORF">BXY80_2718</name>
</gene>
<keyword evidence="3" id="KW-1185">Reference proteome</keyword>
<feature type="transmembrane region" description="Helical" evidence="1">
    <location>
        <begin position="7"/>
        <end position="28"/>
    </location>
</feature>
<evidence type="ECO:0000256" key="1">
    <source>
        <dbReference type="SAM" id="Phobius"/>
    </source>
</evidence>
<keyword evidence="1" id="KW-0472">Membrane</keyword>
<sequence length="149" mass="16403">MNKGKNLAYIGITVNLIIAGIIIISMFGKFSDLIDIISDWPLNLGIGITALYISGNYIGKKMEYLINHKNWNSILIGIIGLLSILLIGIFFGSTVGFLQEGIENIGQENGLKNALIDYYIKPLFWIILFGIIPTILVGGIMGWNLKTKA</sequence>
<organism evidence="2 3">
    <name type="scientific">Ichthyenterobacterium magnum</name>
    <dbReference type="NCBI Taxonomy" id="1230530"/>
    <lineage>
        <taxon>Bacteria</taxon>
        <taxon>Pseudomonadati</taxon>
        <taxon>Bacteroidota</taxon>
        <taxon>Flavobacteriia</taxon>
        <taxon>Flavobacteriales</taxon>
        <taxon>Flavobacteriaceae</taxon>
        <taxon>Ichthyenterobacterium</taxon>
    </lineage>
</organism>
<protein>
    <submittedName>
        <fullName evidence="2">Uncharacterized protein</fullName>
    </submittedName>
</protein>
<feature type="transmembrane region" description="Helical" evidence="1">
    <location>
        <begin position="71"/>
        <end position="91"/>
    </location>
</feature>
<evidence type="ECO:0000313" key="3">
    <source>
        <dbReference type="Proteomes" id="UP000284892"/>
    </source>
</evidence>
<keyword evidence="1" id="KW-0812">Transmembrane</keyword>
<reference evidence="2 3" key="1">
    <citation type="submission" date="2018-09" db="EMBL/GenBank/DDBJ databases">
        <title>Genomic Encyclopedia of Archaeal and Bacterial Type Strains, Phase II (KMG-II): from individual species to whole genera.</title>
        <authorList>
            <person name="Goeker M."/>
        </authorList>
    </citation>
    <scope>NUCLEOTIDE SEQUENCE [LARGE SCALE GENOMIC DNA]</scope>
    <source>
        <strain evidence="2 3">DSM 26283</strain>
    </source>
</reference>
<accession>A0A420DEE8</accession>
<feature type="transmembrane region" description="Helical" evidence="1">
    <location>
        <begin position="40"/>
        <end position="59"/>
    </location>
</feature>
<dbReference type="EMBL" id="RAQJ01000008">
    <property type="protein sequence ID" value="RKE90251.1"/>
    <property type="molecule type" value="Genomic_DNA"/>
</dbReference>
<feature type="transmembrane region" description="Helical" evidence="1">
    <location>
        <begin position="123"/>
        <end position="145"/>
    </location>
</feature>
<comment type="caution">
    <text evidence="2">The sequence shown here is derived from an EMBL/GenBank/DDBJ whole genome shotgun (WGS) entry which is preliminary data.</text>
</comment>
<proteinExistence type="predicted"/>
<dbReference type="Proteomes" id="UP000284892">
    <property type="component" value="Unassembled WGS sequence"/>
</dbReference>
<dbReference type="AlphaFoldDB" id="A0A420DEE8"/>
<keyword evidence="1" id="KW-1133">Transmembrane helix</keyword>
<dbReference type="RefSeq" id="WP_120202791.1">
    <property type="nucleotide sequence ID" value="NZ_RAQJ01000008.1"/>
</dbReference>
<dbReference type="OrthoDB" id="1377485at2"/>
<evidence type="ECO:0000313" key="2">
    <source>
        <dbReference type="EMBL" id="RKE90251.1"/>
    </source>
</evidence>
<name>A0A420DEE8_9FLAO</name>